<sequence>MDNEINITVIKSYSNGNDPHKYYRQLLRTETLNLICTKLANYGSNSLHMGSNCHFVYFPNNAEVDQSAEPKLCLFQIIENKDGEYFLYIVQKVEFDLTRLIFEEKGFVFNKDNSIIKAPHQAFDINIDIKIKKTYDYNEMEHKCKHKSTAKCGRSLIFDGDFSAASNWFSASLGLLWGSNQRHSCETTYTRHSYVYYQRGELEISNDIITANSNFIRDVKDALKDTTNDKKVDKLRKISEKYGHFYA</sequence>
<reference evidence="1 2" key="1">
    <citation type="journal article" date="2019" name="Environ. Microbiol.">
        <title>At the nexus of three kingdoms: the genome of the mycorrhizal fungus Gigaspora margarita provides insights into plant, endobacterial and fungal interactions.</title>
        <authorList>
            <person name="Venice F."/>
            <person name="Ghignone S."/>
            <person name="Salvioli di Fossalunga A."/>
            <person name="Amselem J."/>
            <person name="Novero M."/>
            <person name="Xianan X."/>
            <person name="Sedzielewska Toro K."/>
            <person name="Morin E."/>
            <person name="Lipzen A."/>
            <person name="Grigoriev I.V."/>
            <person name="Henrissat B."/>
            <person name="Martin F.M."/>
            <person name="Bonfante P."/>
        </authorList>
    </citation>
    <scope>NUCLEOTIDE SEQUENCE [LARGE SCALE GENOMIC DNA]</scope>
    <source>
        <strain evidence="1 2">BEG34</strain>
    </source>
</reference>
<evidence type="ECO:0000313" key="2">
    <source>
        <dbReference type="Proteomes" id="UP000439903"/>
    </source>
</evidence>
<evidence type="ECO:0000313" key="1">
    <source>
        <dbReference type="EMBL" id="KAF0555611.1"/>
    </source>
</evidence>
<proteinExistence type="predicted"/>
<accession>A0A8H4EUE9</accession>
<dbReference type="EMBL" id="WTPW01000039">
    <property type="protein sequence ID" value="KAF0555611.1"/>
    <property type="molecule type" value="Genomic_DNA"/>
</dbReference>
<comment type="caution">
    <text evidence="1">The sequence shown here is derived from an EMBL/GenBank/DDBJ whole genome shotgun (WGS) entry which is preliminary data.</text>
</comment>
<keyword evidence="2" id="KW-1185">Reference proteome</keyword>
<dbReference type="Proteomes" id="UP000439903">
    <property type="component" value="Unassembled WGS sequence"/>
</dbReference>
<dbReference type="AlphaFoldDB" id="A0A8H4EUE9"/>
<gene>
    <name evidence="1" type="ORF">F8M41_016988</name>
</gene>
<name>A0A8H4EUE9_GIGMA</name>
<organism evidence="1 2">
    <name type="scientific">Gigaspora margarita</name>
    <dbReference type="NCBI Taxonomy" id="4874"/>
    <lineage>
        <taxon>Eukaryota</taxon>
        <taxon>Fungi</taxon>
        <taxon>Fungi incertae sedis</taxon>
        <taxon>Mucoromycota</taxon>
        <taxon>Glomeromycotina</taxon>
        <taxon>Glomeromycetes</taxon>
        <taxon>Diversisporales</taxon>
        <taxon>Gigasporaceae</taxon>
        <taxon>Gigaspora</taxon>
    </lineage>
</organism>
<dbReference type="OrthoDB" id="2424159at2759"/>
<protein>
    <submittedName>
        <fullName evidence="1">Uncharacterized protein</fullName>
    </submittedName>
</protein>